<dbReference type="PROSITE" id="PS51755">
    <property type="entry name" value="OMPR_PHOB"/>
    <property type="match status" value="1"/>
</dbReference>
<evidence type="ECO:0000256" key="6">
    <source>
        <dbReference type="PROSITE-ProRule" id="PRU00169"/>
    </source>
</evidence>
<feature type="domain" description="Response regulatory" evidence="8">
    <location>
        <begin position="14"/>
        <end position="128"/>
    </location>
</feature>
<dbReference type="InterPro" id="IPR001789">
    <property type="entry name" value="Sig_transdc_resp-reg_receiver"/>
</dbReference>
<accession>A0A917D7Q2</accession>
<dbReference type="Gene3D" id="3.40.50.2300">
    <property type="match status" value="1"/>
</dbReference>
<evidence type="ECO:0000313" key="10">
    <source>
        <dbReference type="EMBL" id="GGD12668.1"/>
    </source>
</evidence>
<evidence type="ECO:0000256" key="1">
    <source>
        <dbReference type="ARBA" id="ARBA00022553"/>
    </source>
</evidence>
<keyword evidence="11" id="KW-1185">Reference proteome</keyword>
<comment type="caution">
    <text evidence="10">The sequence shown here is derived from an EMBL/GenBank/DDBJ whole genome shotgun (WGS) entry which is preliminary data.</text>
</comment>
<dbReference type="InterPro" id="IPR001867">
    <property type="entry name" value="OmpR/PhoB-type_DNA-bd"/>
</dbReference>
<dbReference type="GO" id="GO:0005829">
    <property type="term" value="C:cytosol"/>
    <property type="evidence" value="ECO:0007669"/>
    <property type="project" value="TreeGrafter"/>
</dbReference>
<evidence type="ECO:0000313" key="11">
    <source>
        <dbReference type="Proteomes" id="UP000613160"/>
    </source>
</evidence>
<dbReference type="SUPFAM" id="SSF52172">
    <property type="entry name" value="CheY-like"/>
    <property type="match status" value="1"/>
</dbReference>
<feature type="DNA-binding region" description="OmpR/PhoB-type" evidence="7">
    <location>
        <begin position="137"/>
        <end position="235"/>
    </location>
</feature>
<evidence type="ECO:0000256" key="5">
    <source>
        <dbReference type="ARBA" id="ARBA00023163"/>
    </source>
</evidence>
<feature type="domain" description="OmpR/PhoB-type" evidence="9">
    <location>
        <begin position="137"/>
        <end position="235"/>
    </location>
</feature>
<sequence length="236" mass="26316">MALAAESATSRSMRILIIEDDREAAAYLVKALKEAGHVPDHAGDGASGFHMADTRDYDVMVVDRMLPERDGLSVISGLREKGNDTPALILSALGQVDDRVTGLRAGGDDYLAKPFAFAELLARVEVLGRRRGSRDVETSYKVGDLELDRLSHEVRRAGKPIVLQPREFRLLEYMMKNAGQVVTRTMLLENVWDYHFDPQTNVIDVHVSRLRAKIEREFGSPLLHTVRGAGYIMRAD</sequence>
<dbReference type="GO" id="GO:0006355">
    <property type="term" value="P:regulation of DNA-templated transcription"/>
    <property type="evidence" value="ECO:0007669"/>
    <property type="project" value="InterPro"/>
</dbReference>
<reference evidence="10" key="1">
    <citation type="journal article" date="2014" name="Int. J. Syst. Evol. Microbiol.">
        <title>Complete genome sequence of Corynebacterium casei LMG S-19264T (=DSM 44701T), isolated from a smear-ripened cheese.</title>
        <authorList>
            <consortium name="US DOE Joint Genome Institute (JGI-PGF)"/>
            <person name="Walter F."/>
            <person name="Albersmeier A."/>
            <person name="Kalinowski J."/>
            <person name="Ruckert C."/>
        </authorList>
    </citation>
    <scope>NUCLEOTIDE SEQUENCE</scope>
    <source>
        <strain evidence="10">CGMCC 1.15493</strain>
    </source>
</reference>
<keyword evidence="5" id="KW-0804">Transcription</keyword>
<dbReference type="Pfam" id="PF00072">
    <property type="entry name" value="Response_reg"/>
    <property type="match status" value="1"/>
</dbReference>
<evidence type="ECO:0000256" key="3">
    <source>
        <dbReference type="ARBA" id="ARBA00023015"/>
    </source>
</evidence>
<dbReference type="CDD" id="cd19935">
    <property type="entry name" value="REC_OmpR_CusR-like"/>
    <property type="match status" value="1"/>
</dbReference>
<evidence type="ECO:0000256" key="7">
    <source>
        <dbReference type="PROSITE-ProRule" id="PRU01091"/>
    </source>
</evidence>
<dbReference type="InterPro" id="IPR036388">
    <property type="entry name" value="WH-like_DNA-bd_sf"/>
</dbReference>
<evidence type="ECO:0000259" key="9">
    <source>
        <dbReference type="PROSITE" id="PS51755"/>
    </source>
</evidence>
<proteinExistence type="predicted"/>
<dbReference type="AlphaFoldDB" id="A0A917D7Q2"/>
<dbReference type="GO" id="GO:0032993">
    <property type="term" value="C:protein-DNA complex"/>
    <property type="evidence" value="ECO:0007669"/>
    <property type="project" value="TreeGrafter"/>
</dbReference>
<dbReference type="SMART" id="SM00862">
    <property type="entry name" value="Trans_reg_C"/>
    <property type="match status" value="1"/>
</dbReference>
<gene>
    <name evidence="10" type="ORF">GCM10011335_14390</name>
</gene>
<name>A0A917D7Q2_9HYPH</name>
<dbReference type="InterPro" id="IPR039420">
    <property type="entry name" value="WalR-like"/>
</dbReference>
<dbReference type="PANTHER" id="PTHR48111:SF76">
    <property type="entry name" value="TWO-COMPONENT RESPONSE REGULATOR"/>
    <property type="match status" value="1"/>
</dbReference>
<dbReference type="InterPro" id="IPR011006">
    <property type="entry name" value="CheY-like_superfamily"/>
</dbReference>
<dbReference type="EMBL" id="BMJJ01000003">
    <property type="protein sequence ID" value="GGD12668.1"/>
    <property type="molecule type" value="Genomic_DNA"/>
</dbReference>
<keyword evidence="4 7" id="KW-0238">DNA-binding</keyword>
<keyword evidence="2" id="KW-0902">Two-component regulatory system</keyword>
<dbReference type="Pfam" id="PF00486">
    <property type="entry name" value="Trans_reg_C"/>
    <property type="match status" value="1"/>
</dbReference>
<keyword evidence="3" id="KW-0805">Transcription regulation</keyword>
<dbReference type="FunFam" id="1.10.10.10:FF:000005">
    <property type="entry name" value="Two-component system response regulator"/>
    <property type="match status" value="1"/>
</dbReference>
<keyword evidence="1 6" id="KW-0597">Phosphoprotein</keyword>
<dbReference type="Proteomes" id="UP000613160">
    <property type="component" value="Unassembled WGS sequence"/>
</dbReference>
<dbReference type="SMART" id="SM00448">
    <property type="entry name" value="REC"/>
    <property type="match status" value="1"/>
</dbReference>
<protein>
    <submittedName>
        <fullName evidence="10">DNA-binding response regulator</fullName>
    </submittedName>
</protein>
<organism evidence="10 11">
    <name type="scientific">Aureimonas glaciei</name>
    <dbReference type="NCBI Taxonomy" id="1776957"/>
    <lineage>
        <taxon>Bacteria</taxon>
        <taxon>Pseudomonadati</taxon>
        <taxon>Pseudomonadota</taxon>
        <taxon>Alphaproteobacteria</taxon>
        <taxon>Hyphomicrobiales</taxon>
        <taxon>Aurantimonadaceae</taxon>
        <taxon>Aureimonas</taxon>
    </lineage>
</organism>
<dbReference type="GO" id="GO:0000976">
    <property type="term" value="F:transcription cis-regulatory region binding"/>
    <property type="evidence" value="ECO:0007669"/>
    <property type="project" value="TreeGrafter"/>
</dbReference>
<dbReference type="GO" id="GO:0000156">
    <property type="term" value="F:phosphorelay response regulator activity"/>
    <property type="evidence" value="ECO:0007669"/>
    <property type="project" value="TreeGrafter"/>
</dbReference>
<dbReference type="CDD" id="cd00383">
    <property type="entry name" value="trans_reg_C"/>
    <property type="match status" value="1"/>
</dbReference>
<feature type="modified residue" description="4-aspartylphosphate" evidence="6">
    <location>
        <position position="63"/>
    </location>
</feature>
<dbReference type="PANTHER" id="PTHR48111">
    <property type="entry name" value="REGULATOR OF RPOS"/>
    <property type="match status" value="1"/>
</dbReference>
<evidence type="ECO:0000256" key="4">
    <source>
        <dbReference type="ARBA" id="ARBA00023125"/>
    </source>
</evidence>
<dbReference type="PROSITE" id="PS50110">
    <property type="entry name" value="RESPONSE_REGULATORY"/>
    <property type="match status" value="1"/>
</dbReference>
<dbReference type="Gene3D" id="1.10.10.10">
    <property type="entry name" value="Winged helix-like DNA-binding domain superfamily/Winged helix DNA-binding domain"/>
    <property type="match status" value="1"/>
</dbReference>
<reference evidence="10" key="2">
    <citation type="submission" date="2020-09" db="EMBL/GenBank/DDBJ databases">
        <authorList>
            <person name="Sun Q."/>
            <person name="Zhou Y."/>
        </authorList>
    </citation>
    <scope>NUCLEOTIDE SEQUENCE</scope>
    <source>
        <strain evidence="10">CGMCC 1.15493</strain>
    </source>
</reference>
<evidence type="ECO:0000259" key="8">
    <source>
        <dbReference type="PROSITE" id="PS50110"/>
    </source>
</evidence>
<evidence type="ECO:0000256" key="2">
    <source>
        <dbReference type="ARBA" id="ARBA00023012"/>
    </source>
</evidence>